<proteinExistence type="predicted"/>
<dbReference type="Proteomes" id="UP001331761">
    <property type="component" value="Unassembled WGS sequence"/>
</dbReference>
<organism evidence="1 2">
    <name type="scientific">Trichostrongylus colubriformis</name>
    <name type="common">Black scour worm</name>
    <dbReference type="NCBI Taxonomy" id="6319"/>
    <lineage>
        <taxon>Eukaryota</taxon>
        <taxon>Metazoa</taxon>
        <taxon>Ecdysozoa</taxon>
        <taxon>Nematoda</taxon>
        <taxon>Chromadorea</taxon>
        <taxon>Rhabditida</taxon>
        <taxon>Rhabditina</taxon>
        <taxon>Rhabditomorpha</taxon>
        <taxon>Strongyloidea</taxon>
        <taxon>Trichostrongylidae</taxon>
        <taxon>Trichostrongylus</taxon>
    </lineage>
</organism>
<comment type="caution">
    <text evidence="1">The sequence shown here is derived from an EMBL/GenBank/DDBJ whole genome shotgun (WGS) entry which is preliminary data.</text>
</comment>
<dbReference type="EMBL" id="WIXE01000648">
    <property type="protein sequence ID" value="KAK5986403.1"/>
    <property type="molecule type" value="Genomic_DNA"/>
</dbReference>
<evidence type="ECO:0000313" key="1">
    <source>
        <dbReference type="EMBL" id="KAK5986403.1"/>
    </source>
</evidence>
<evidence type="ECO:0000313" key="2">
    <source>
        <dbReference type="Proteomes" id="UP001331761"/>
    </source>
</evidence>
<sequence>MTMRFWDGVIAKNPNGNFSDDLRKVMGTLLLCHSESRDLRHAIRSEDAFVYYDYGNTTIEEIKEKICNASTSKIKNFGLHIQSRRHRLTLCGTANTLIDPQTLRPENSVVRRFFRWLFTERIADGAFLDFFVTAKEPQAMQIINLLQGLTRKKVAVRFIPHFICSDLPPHNRCDDPSTIYDTLSMAE</sequence>
<protein>
    <submittedName>
        <fullName evidence="1">Uncharacterized protein</fullName>
    </submittedName>
</protein>
<reference evidence="1 2" key="1">
    <citation type="submission" date="2019-10" db="EMBL/GenBank/DDBJ databases">
        <title>Assembly and Annotation for the nematode Trichostrongylus colubriformis.</title>
        <authorList>
            <person name="Martin J."/>
        </authorList>
    </citation>
    <scope>NUCLEOTIDE SEQUENCE [LARGE SCALE GENOMIC DNA]</scope>
    <source>
        <strain evidence="1">G859</strain>
        <tissue evidence="1">Whole worm</tissue>
    </source>
</reference>
<accession>A0AAN8IWI5</accession>
<name>A0AAN8IWI5_TRICO</name>
<dbReference type="AlphaFoldDB" id="A0AAN8IWI5"/>
<keyword evidence="2" id="KW-1185">Reference proteome</keyword>
<gene>
    <name evidence="1" type="ORF">GCK32_000378</name>
</gene>